<name>A0A1L4BLS5_SALTI</name>
<dbReference type="RefSeq" id="WP_042195012.1">
    <property type="nucleotide sequence ID" value="NZ_KX833210.1"/>
</dbReference>
<organism evidence="1">
    <name type="scientific">Salmonella typhi</name>
    <dbReference type="NCBI Taxonomy" id="90370"/>
    <lineage>
        <taxon>Bacteria</taxon>
        <taxon>Pseudomonadati</taxon>
        <taxon>Pseudomonadota</taxon>
        <taxon>Gammaproteobacteria</taxon>
        <taxon>Enterobacterales</taxon>
        <taxon>Enterobacteriaceae</taxon>
        <taxon>Salmonella</taxon>
    </lineage>
</organism>
<proteinExistence type="predicted"/>
<sequence length="159" mass="18076">MELAFKCIRRRLDQDNTVKTLIKLTQNQLDFIDNHISKNSRSLAVSQLSKWAIEKLVSESKVLNISFLEDGYHFTENDTDVGSLHIVSLDKSFNPESKYVSIVASKEVIDILKEKTGNIALSKALPALTIYALNELIAKKEMYVYDSVNNINQIIKQRS</sequence>
<accession>A0A1L4BLS5</accession>
<geneLocation type="plasmid" evidence="1">
    <name>pTy031_01</name>
</geneLocation>
<dbReference type="AlphaFoldDB" id="A0A1L4BLS5"/>
<keyword evidence="1" id="KW-0614">Plasmid</keyword>
<reference evidence="1" key="1">
    <citation type="submission" date="2016-09" db="EMBL/GenBank/DDBJ databases">
        <title>Whole genome sequence analysis of Salmonella Typhi isolated in Thailand before and after the introduction of a national immunization program.</title>
        <authorList>
            <person name="Dyson Z.A."/>
            <person name="Thanh D.P."/>
            <person name="Bodhidatta L."/>
            <person name="Mason C.J."/>
            <person name="Rabaa M.A."/>
            <person name="Vinh P.V."/>
            <person name="Thanh T.H."/>
            <person name="Thwaites G.E."/>
            <person name="Baker S."/>
            <person name="Holt K.E."/>
        </authorList>
    </citation>
    <scope>NUCLEOTIDE SEQUENCE</scope>
    <source>
        <strain evidence="1">Salmonella Typhi Ty031 plasmid pTy031_01</strain>
        <plasmid evidence="1">pTy031_01</plasmid>
    </source>
</reference>
<dbReference type="EMBL" id="KX833210">
    <property type="protein sequence ID" value="API82882.1"/>
    <property type="molecule type" value="Genomic_DNA"/>
</dbReference>
<protein>
    <submittedName>
        <fullName evidence="1">Uncharacterized protein</fullName>
    </submittedName>
</protein>
<evidence type="ECO:0000313" key="1">
    <source>
        <dbReference type="EMBL" id="API82882.1"/>
    </source>
</evidence>